<evidence type="ECO:0000256" key="2">
    <source>
        <dbReference type="ARBA" id="ARBA00022801"/>
    </source>
</evidence>
<dbReference type="SUPFAM" id="SSF48208">
    <property type="entry name" value="Six-hairpin glycosidases"/>
    <property type="match status" value="1"/>
</dbReference>
<dbReference type="EMBL" id="MEUA01000066">
    <property type="protein sequence ID" value="OGC12790.1"/>
    <property type="molecule type" value="Genomic_DNA"/>
</dbReference>
<evidence type="ECO:0000256" key="6">
    <source>
        <dbReference type="PROSITE-ProRule" id="PRU10060"/>
    </source>
</evidence>
<evidence type="ECO:0000256" key="1">
    <source>
        <dbReference type="ARBA" id="ARBA00007072"/>
    </source>
</evidence>
<dbReference type="PROSITE" id="PS00698">
    <property type="entry name" value="GH9_3"/>
    <property type="match status" value="1"/>
</dbReference>
<keyword evidence="4 6" id="KW-0326">Glycosidase</keyword>
<evidence type="ECO:0000259" key="8">
    <source>
        <dbReference type="Pfam" id="PF00759"/>
    </source>
</evidence>
<dbReference type="CDD" id="cd02850">
    <property type="entry name" value="E_set_Cellulase_N"/>
    <property type="match status" value="1"/>
</dbReference>
<dbReference type="Gene3D" id="2.60.40.10">
    <property type="entry name" value="Immunoglobulins"/>
    <property type="match status" value="1"/>
</dbReference>
<protein>
    <recommendedName>
        <fullName evidence="7">Endoglucanase</fullName>
        <ecNumber evidence="7">3.2.1.4</ecNumber>
    </recommendedName>
</protein>
<dbReference type="InterPro" id="IPR008928">
    <property type="entry name" value="6-hairpin_glycosidase_sf"/>
</dbReference>
<keyword evidence="3 6" id="KW-0119">Carbohydrate metabolism</keyword>
<dbReference type="InterPro" id="IPR013783">
    <property type="entry name" value="Ig-like_fold"/>
</dbReference>
<feature type="domain" description="Glycoside hydrolase family 9" evidence="8">
    <location>
        <begin position="93"/>
        <end position="537"/>
    </location>
</feature>
<dbReference type="PANTHER" id="PTHR22298">
    <property type="entry name" value="ENDO-1,4-BETA-GLUCANASE"/>
    <property type="match status" value="1"/>
</dbReference>
<dbReference type="InterPro" id="IPR004197">
    <property type="entry name" value="Cellulase_Ig-like"/>
</dbReference>
<dbReference type="GO" id="GO:0008810">
    <property type="term" value="F:cellulase activity"/>
    <property type="evidence" value="ECO:0007669"/>
    <property type="project" value="UniProtKB-EC"/>
</dbReference>
<dbReference type="Pfam" id="PF00759">
    <property type="entry name" value="Glyco_hydro_9"/>
    <property type="match status" value="1"/>
</dbReference>
<accession>A0A1F4RX95</accession>
<evidence type="ECO:0000313" key="11">
    <source>
        <dbReference type="Proteomes" id="UP000177905"/>
    </source>
</evidence>
<dbReference type="InterPro" id="IPR033126">
    <property type="entry name" value="Glyco_hydro_9_Asp/Glu_AS"/>
</dbReference>
<keyword evidence="7" id="KW-0136">Cellulose degradation</keyword>
<dbReference type="InterPro" id="IPR014756">
    <property type="entry name" value="Ig_E-set"/>
</dbReference>
<feature type="active site" evidence="6">
    <location>
        <position position="525"/>
    </location>
</feature>
<feature type="active site" evidence="6">
    <location>
        <position position="516"/>
    </location>
</feature>
<organism evidence="10 11">
    <name type="scientific">candidate division WOR-1 bacterium RIFOXYB2_FULL_36_35</name>
    <dbReference type="NCBI Taxonomy" id="1802578"/>
    <lineage>
        <taxon>Bacteria</taxon>
        <taxon>Bacillati</taxon>
        <taxon>Saganbacteria</taxon>
    </lineage>
</organism>
<dbReference type="InterPro" id="IPR012341">
    <property type="entry name" value="6hp_glycosidase-like_sf"/>
</dbReference>
<dbReference type="GO" id="GO:0030245">
    <property type="term" value="P:cellulose catabolic process"/>
    <property type="evidence" value="ECO:0007669"/>
    <property type="project" value="UniProtKB-KW"/>
</dbReference>
<comment type="catalytic activity">
    <reaction evidence="7">
        <text>Endohydrolysis of (1-&gt;4)-beta-D-glucosidic linkages in cellulose, lichenin and cereal beta-D-glucans.</text>
        <dbReference type="EC" id="3.2.1.4"/>
    </reaction>
</comment>
<dbReference type="InterPro" id="IPR001701">
    <property type="entry name" value="Glyco_hydro_9"/>
</dbReference>
<reference evidence="10 11" key="1">
    <citation type="journal article" date="2016" name="Nat. Commun.">
        <title>Thousands of microbial genomes shed light on interconnected biogeochemical processes in an aquifer system.</title>
        <authorList>
            <person name="Anantharaman K."/>
            <person name="Brown C.T."/>
            <person name="Hug L.A."/>
            <person name="Sharon I."/>
            <person name="Castelle C.J."/>
            <person name="Probst A.J."/>
            <person name="Thomas B.C."/>
            <person name="Singh A."/>
            <person name="Wilkins M.J."/>
            <person name="Karaoz U."/>
            <person name="Brodie E.L."/>
            <person name="Williams K.H."/>
            <person name="Hubbard S.S."/>
            <person name="Banfield J.F."/>
        </authorList>
    </citation>
    <scope>NUCLEOTIDE SEQUENCE [LARGE SCALE GENOMIC DNA]</scope>
</reference>
<dbReference type="SUPFAM" id="SSF81296">
    <property type="entry name" value="E set domains"/>
    <property type="match status" value="1"/>
</dbReference>
<feature type="domain" description="Cellulase Ig-like" evidence="9">
    <location>
        <begin position="2"/>
        <end position="78"/>
    </location>
</feature>
<proteinExistence type="inferred from homology"/>
<dbReference type="EC" id="3.2.1.4" evidence="7"/>
<dbReference type="Proteomes" id="UP000177905">
    <property type="component" value="Unassembled WGS sequence"/>
</dbReference>
<dbReference type="Pfam" id="PF02927">
    <property type="entry name" value="CelD_N"/>
    <property type="match status" value="1"/>
</dbReference>
<keyword evidence="5 6" id="KW-0624">Polysaccharide degradation</keyword>
<comment type="caution">
    <text evidence="10">The sequence shown here is derived from an EMBL/GenBank/DDBJ whole genome shotgun (WGS) entry which is preliminary data.</text>
</comment>
<evidence type="ECO:0000256" key="3">
    <source>
        <dbReference type="ARBA" id="ARBA00023277"/>
    </source>
</evidence>
<sequence length="546" mass="61893">MVDQLGYLPNQSKQGVLVLSSEGSSEISFAIKDLISNKIVFNGKTQPSIIDDMDSGDSIVKLDFSSLNTPGTYYIEVNPQIKSYPFKIEARVYNPLFLETMHGFYFQRCGTELEKKYAGEWTGEACHLNDAIVLDSGKYLKSVGGWHDAGDYGKKIVPGAVTTGILLKLCELFPSKINSFKLGIPDEKLPDILTEIKYELDWMFTMQRQDGGVYHLIVTKEFPTIGMLPQKDKATRYIVPVSSAATADFAAAMAMAYRVYNKYDSKFARKCLKAAQKAWEFLEKNKTIVPQGGYRDPNGFRHTGGYEDEDDRDERFWAVIELLKTTKEDKYKKYINKIYKTWKPVIVYPFSWKDVHVFAVFEYLTIDDKIANPKIKDIFEKELINYANQIVNRIDKNGYNVALNSNDYYWGSNGVALSYSMLLLMANETAPSQKYVEAALDQLHYVLGKNSLNLSFVTGIGSVFPKNPLYYSSLNSSNKNPIAGFLVGGPNSRGDDSYIYNQITKRHIPPAKCYLDSYYSYSTNEISIYWNALLAFVSGYFFGDVN</sequence>
<evidence type="ECO:0000313" key="10">
    <source>
        <dbReference type="EMBL" id="OGC12790.1"/>
    </source>
</evidence>
<evidence type="ECO:0000259" key="9">
    <source>
        <dbReference type="Pfam" id="PF02927"/>
    </source>
</evidence>
<comment type="similarity">
    <text evidence="1 6 7">Belongs to the glycosyl hydrolase 9 (cellulase E) family.</text>
</comment>
<evidence type="ECO:0000256" key="5">
    <source>
        <dbReference type="ARBA" id="ARBA00023326"/>
    </source>
</evidence>
<name>A0A1F4RX95_UNCSA</name>
<evidence type="ECO:0000256" key="7">
    <source>
        <dbReference type="RuleBase" id="RU361166"/>
    </source>
</evidence>
<gene>
    <name evidence="10" type="ORF">A2290_02065</name>
</gene>
<evidence type="ECO:0000256" key="4">
    <source>
        <dbReference type="ARBA" id="ARBA00023295"/>
    </source>
</evidence>
<dbReference type="AlphaFoldDB" id="A0A1F4RX95"/>
<dbReference type="Gene3D" id="1.50.10.10">
    <property type="match status" value="1"/>
</dbReference>
<keyword evidence="2 6" id="KW-0378">Hydrolase</keyword>